<evidence type="ECO:0000256" key="3">
    <source>
        <dbReference type="ARBA" id="ARBA00023163"/>
    </source>
</evidence>
<feature type="domain" description="HTH araC/xylS-type" evidence="4">
    <location>
        <begin position="176"/>
        <end position="274"/>
    </location>
</feature>
<reference evidence="5" key="2">
    <citation type="journal article" date="2021" name="PeerJ">
        <title>Extensive microbial diversity within the chicken gut microbiome revealed by metagenomics and culture.</title>
        <authorList>
            <person name="Gilroy R."/>
            <person name="Ravi A."/>
            <person name="Getino M."/>
            <person name="Pursley I."/>
            <person name="Horton D.L."/>
            <person name="Alikhan N.F."/>
            <person name="Baker D."/>
            <person name="Gharbi K."/>
            <person name="Hall N."/>
            <person name="Watson M."/>
            <person name="Adriaenssens E.M."/>
            <person name="Foster-Nyarko E."/>
            <person name="Jarju S."/>
            <person name="Secka A."/>
            <person name="Antonio M."/>
            <person name="Oren A."/>
            <person name="Chaudhuri R.R."/>
            <person name="La Ragione R."/>
            <person name="Hildebrand F."/>
            <person name="Pallen M.J."/>
        </authorList>
    </citation>
    <scope>NUCLEOTIDE SEQUENCE</scope>
    <source>
        <strain evidence="5">ChiSjej5B23-6657</strain>
    </source>
</reference>
<dbReference type="PANTHER" id="PTHR43280:SF2">
    <property type="entry name" value="HTH-TYPE TRANSCRIPTIONAL REGULATOR EXSA"/>
    <property type="match status" value="1"/>
</dbReference>
<dbReference type="Proteomes" id="UP000823912">
    <property type="component" value="Unassembled WGS sequence"/>
</dbReference>
<dbReference type="InterPro" id="IPR037923">
    <property type="entry name" value="HTH-like"/>
</dbReference>
<evidence type="ECO:0000313" key="6">
    <source>
        <dbReference type="Proteomes" id="UP000823912"/>
    </source>
</evidence>
<dbReference type="Pfam" id="PF12833">
    <property type="entry name" value="HTH_18"/>
    <property type="match status" value="1"/>
</dbReference>
<sequence length="311" mass="36037">MERQREFEIVQHTRMNLLEIFLVEMTSRGPHGHDDLEIGLILEGSLTLFIDQERHDLRTGDLYVINRNQVHSFLNTRGRNRILAFQIHPDLYRRIDPRLAFLYLENNIIRSGALYQHLRETLLACAKVYFSPSDFRELKCFSLLFDALYQILTTAHCSFASGKASAAARNNTHRLNRITDYVAEHFSEPLSLQDIAAQEHVTPCHLSHFMKNMIGISLQEYLNQIRFEHALRLMDTTDLTLLDICLETGFSSTRYLNRVFQKNLGCSAKEYRQAKEKPRLTGTALPTDNIQRRSSYEQSALLLKKYLTAVS</sequence>
<dbReference type="Gene3D" id="2.60.120.10">
    <property type="entry name" value="Jelly Rolls"/>
    <property type="match status" value="1"/>
</dbReference>
<dbReference type="InterPro" id="IPR003313">
    <property type="entry name" value="AraC-bd"/>
</dbReference>
<dbReference type="EMBL" id="DVHM01000052">
    <property type="protein sequence ID" value="HIR70299.1"/>
    <property type="molecule type" value="Genomic_DNA"/>
</dbReference>
<gene>
    <name evidence="5" type="ORF">IAA55_03365</name>
</gene>
<dbReference type="PROSITE" id="PS01124">
    <property type="entry name" value="HTH_ARAC_FAMILY_2"/>
    <property type="match status" value="1"/>
</dbReference>
<accession>A0A9D1E8E8</accession>
<comment type="caution">
    <text evidence="5">The sequence shown here is derived from an EMBL/GenBank/DDBJ whole genome shotgun (WGS) entry which is preliminary data.</text>
</comment>
<dbReference type="SUPFAM" id="SSF51215">
    <property type="entry name" value="Regulatory protein AraC"/>
    <property type="match status" value="1"/>
</dbReference>
<keyword evidence="3" id="KW-0804">Transcription</keyword>
<evidence type="ECO:0000259" key="4">
    <source>
        <dbReference type="PROSITE" id="PS01124"/>
    </source>
</evidence>
<dbReference type="Gene3D" id="1.10.10.60">
    <property type="entry name" value="Homeodomain-like"/>
    <property type="match status" value="2"/>
</dbReference>
<dbReference type="CDD" id="cd02209">
    <property type="entry name" value="cupin_XRE_C"/>
    <property type="match status" value="1"/>
</dbReference>
<dbReference type="GO" id="GO:0003700">
    <property type="term" value="F:DNA-binding transcription factor activity"/>
    <property type="evidence" value="ECO:0007669"/>
    <property type="project" value="InterPro"/>
</dbReference>
<dbReference type="SMART" id="SM00342">
    <property type="entry name" value="HTH_ARAC"/>
    <property type="match status" value="1"/>
</dbReference>
<dbReference type="Pfam" id="PF02311">
    <property type="entry name" value="AraC_binding"/>
    <property type="match status" value="1"/>
</dbReference>
<keyword evidence="2" id="KW-0238">DNA-binding</keyword>
<keyword evidence="1" id="KW-0805">Transcription regulation</keyword>
<evidence type="ECO:0000256" key="2">
    <source>
        <dbReference type="ARBA" id="ARBA00023125"/>
    </source>
</evidence>
<dbReference type="AlphaFoldDB" id="A0A9D1E8E8"/>
<dbReference type="InterPro" id="IPR014710">
    <property type="entry name" value="RmlC-like_jellyroll"/>
</dbReference>
<dbReference type="InterPro" id="IPR009057">
    <property type="entry name" value="Homeodomain-like_sf"/>
</dbReference>
<evidence type="ECO:0000313" key="5">
    <source>
        <dbReference type="EMBL" id="HIR70299.1"/>
    </source>
</evidence>
<dbReference type="SUPFAM" id="SSF46689">
    <property type="entry name" value="Homeodomain-like"/>
    <property type="match status" value="2"/>
</dbReference>
<dbReference type="PANTHER" id="PTHR43280">
    <property type="entry name" value="ARAC-FAMILY TRANSCRIPTIONAL REGULATOR"/>
    <property type="match status" value="1"/>
</dbReference>
<protein>
    <submittedName>
        <fullName evidence="5">AraC family transcriptional regulator</fullName>
    </submittedName>
</protein>
<evidence type="ECO:0000256" key="1">
    <source>
        <dbReference type="ARBA" id="ARBA00023015"/>
    </source>
</evidence>
<organism evidence="5 6">
    <name type="scientific">Candidatus Pullilachnospira gallistercoris</name>
    <dbReference type="NCBI Taxonomy" id="2840911"/>
    <lineage>
        <taxon>Bacteria</taxon>
        <taxon>Bacillati</taxon>
        <taxon>Bacillota</taxon>
        <taxon>Clostridia</taxon>
        <taxon>Lachnospirales</taxon>
        <taxon>Lachnospiraceae</taxon>
        <taxon>Lachnospiraceae incertae sedis</taxon>
        <taxon>Candidatus Pullilachnospira</taxon>
    </lineage>
</organism>
<reference evidence="5" key="1">
    <citation type="submission" date="2020-10" db="EMBL/GenBank/DDBJ databases">
        <authorList>
            <person name="Gilroy R."/>
        </authorList>
    </citation>
    <scope>NUCLEOTIDE SEQUENCE</scope>
    <source>
        <strain evidence="5">ChiSjej5B23-6657</strain>
    </source>
</reference>
<dbReference type="GO" id="GO:0043565">
    <property type="term" value="F:sequence-specific DNA binding"/>
    <property type="evidence" value="ECO:0007669"/>
    <property type="project" value="InterPro"/>
</dbReference>
<dbReference type="InterPro" id="IPR018060">
    <property type="entry name" value="HTH_AraC"/>
</dbReference>
<name>A0A9D1E8E8_9FIRM</name>
<proteinExistence type="predicted"/>